<organism evidence="1 2">
    <name type="scientific">Sphaerisporangium rufum</name>
    <dbReference type="NCBI Taxonomy" id="1381558"/>
    <lineage>
        <taxon>Bacteria</taxon>
        <taxon>Bacillati</taxon>
        <taxon>Actinomycetota</taxon>
        <taxon>Actinomycetes</taxon>
        <taxon>Streptosporangiales</taxon>
        <taxon>Streptosporangiaceae</taxon>
        <taxon>Sphaerisporangium</taxon>
    </lineage>
</organism>
<dbReference type="AlphaFoldDB" id="A0A919UZN6"/>
<keyword evidence="2" id="KW-1185">Reference proteome</keyword>
<comment type="caution">
    <text evidence="1">The sequence shown here is derived from an EMBL/GenBank/DDBJ whole genome shotgun (WGS) entry which is preliminary data.</text>
</comment>
<dbReference type="EMBL" id="BOOU01000012">
    <property type="protein sequence ID" value="GII75778.1"/>
    <property type="molecule type" value="Genomic_DNA"/>
</dbReference>
<evidence type="ECO:0000313" key="2">
    <source>
        <dbReference type="Proteomes" id="UP000655287"/>
    </source>
</evidence>
<proteinExistence type="predicted"/>
<protein>
    <submittedName>
        <fullName evidence="1">Uncharacterized protein</fullName>
    </submittedName>
</protein>
<gene>
    <name evidence="1" type="ORF">Sru01_07600</name>
</gene>
<sequence>MGEHDAFWIDHGHDRQLAADGLSHYAEYVHKHSLAFEGSYGDIAPVTFACAAWRLAVTPSPPYVRRHRRILSAACDRNPWDGTLTAHILMVSPLPAELTASREWWRDRGWREWPQTFGQYLEPTDQDVSRAPFLRTTLLIDAPVPLDALPPAPEGPSAGLAESARLAVTVLVRELNELVTPIIRRLETAQTPG</sequence>
<name>A0A919UZN6_9ACTN</name>
<evidence type="ECO:0000313" key="1">
    <source>
        <dbReference type="EMBL" id="GII75778.1"/>
    </source>
</evidence>
<accession>A0A919UZN6</accession>
<dbReference type="Proteomes" id="UP000655287">
    <property type="component" value="Unassembled WGS sequence"/>
</dbReference>
<dbReference type="RefSeq" id="WP_203982428.1">
    <property type="nucleotide sequence ID" value="NZ_BOOU01000012.1"/>
</dbReference>
<reference evidence="1" key="1">
    <citation type="submission" date="2021-01" db="EMBL/GenBank/DDBJ databases">
        <title>Whole genome shotgun sequence of Sphaerisporangium rufum NBRC 109079.</title>
        <authorList>
            <person name="Komaki H."/>
            <person name="Tamura T."/>
        </authorList>
    </citation>
    <scope>NUCLEOTIDE SEQUENCE</scope>
    <source>
        <strain evidence="1">NBRC 109079</strain>
    </source>
</reference>